<dbReference type="GO" id="GO:0005886">
    <property type="term" value="C:plasma membrane"/>
    <property type="evidence" value="ECO:0007669"/>
    <property type="project" value="UniProtKB-SubCell"/>
</dbReference>
<evidence type="ECO:0000256" key="9">
    <source>
        <dbReference type="ARBA" id="ARBA00022833"/>
    </source>
</evidence>
<dbReference type="InterPro" id="IPR052348">
    <property type="entry name" value="Metallopeptidase_M50B"/>
</dbReference>
<evidence type="ECO:0000256" key="8">
    <source>
        <dbReference type="ARBA" id="ARBA00022801"/>
    </source>
</evidence>
<evidence type="ECO:0000256" key="2">
    <source>
        <dbReference type="ARBA" id="ARBA00004651"/>
    </source>
</evidence>
<evidence type="ECO:0000256" key="4">
    <source>
        <dbReference type="ARBA" id="ARBA00022475"/>
    </source>
</evidence>
<dbReference type="EMBL" id="CP059066">
    <property type="protein sequence ID" value="QSQ10094.1"/>
    <property type="molecule type" value="Genomic_DNA"/>
</dbReference>
<dbReference type="InterPro" id="IPR044537">
    <property type="entry name" value="Rip2-like"/>
</dbReference>
<dbReference type="GO" id="GO:0046872">
    <property type="term" value="F:metal ion binding"/>
    <property type="evidence" value="ECO:0007669"/>
    <property type="project" value="UniProtKB-KW"/>
</dbReference>
<comment type="similarity">
    <text evidence="3">Belongs to the peptidase M50B family.</text>
</comment>
<evidence type="ECO:0000256" key="12">
    <source>
        <dbReference type="ARBA" id="ARBA00023136"/>
    </source>
</evidence>
<keyword evidence="10 13" id="KW-1133">Transmembrane helix</keyword>
<dbReference type="PANTHER" id="PTHR35864">
    <property type="entry name" value="ZINC METALLOPROTEASE MJ0611-RELATED"/>
    <property type="match status" value="1"/>
</dbReference>
<dbReference type="RefSeq" id="WP_422120766.1">
    <property type="nucleotide sequence ID" value="NZ_CP059066.1"/>
</dbReference>
<keyword evidence="11" id="KW-0482">Metalloprotease</keyword>
<proteinExistence type="inferred from homology"/>
<keyword evidence="9" id="KW-0862">Zinc</keyword>
<keyword evidence="5" id="KW-0645">Protease</keyword>
<name>A0A8A0RQ68_9FIRM</name>
<comment type="subcellular location">
    <subcellularLocation>
        <location evidence="2">Cell membrane</location>
        <topology evidence="2">Multi-pass membrane protein</topology>
    </subcellularLocation>
</comment>
<keyword evidence="6 13" id="KW-0812">Transmembrane</keyword>
<feature type="transmembrane region" description="Helical" evidence="13">
    <location>
        <begin position="120"/>
        <end position="141"/>
    </location>
</feature>
<evidence type="ECO:0000256" key="13">
    <source>
        <dbReference type="SAM" id="Phobius"/>
    </source>
</evidence>
<organism evidence="15 16">
    <name type="scientific">Koleobacter methoxysyntrophicus</name>
    <dbReference type="NCBI Taxonomy" id="2751313"/>
    <lineage>
        <taxon>Bacteria</taxon>
        <taxon>Bacillati</taxon>
        <taxon>Bacillota</taxon>
        <taxon>Clostridia</taxon>
        <taxon>Koleobacterales</taxon>
        <taxon>Koleobacteraceae</taxon>
        <taxon>Koleobacter</taxon>
    </lineage>
</organism>
<protein>
    <recommendedName>
        <fullName evidence="14">Peptidase M50 domain-containing protein</fullName>
    </recommendedName>
</protein>
<evidence type="ECO:0000256" key="3">
    <source>
        <dbReference type="ARBA" id="ARBA00007931"/>
    </source>
</evidence>
<keyword evidence="8" id="KW-0378">Hydrolase</keyword>
<comment type="cofactor">
    <cofactor evidence="1">
        <name>Zn(2+)</name>
        <dbReference type="ChEBI" id="CHEBI:29105"/>
    </cofactor>
</comment>
<keyword evidence="16" id="KW-1185">Reference proteome</keyword>
<evidence type="ECO:0000259" key="14">
    <source>
        <dbReference type="Pfam" id="PF02163"/>
    </source>
</evidence>
<keyword evidence="12 13" id="KW-0472">Membrane</keyword>
<dbReference type="InterPro" id="IPR008915">
    <property type="entry name" value="Peptidase_M50"/>
</dbReference>
<evidence type="ECO:0000256" key="7">
    <source>
        <dbReference type="ARBA" id="ARBA00022723"/>
    </source>
</evidence>
<evidence type="ECO:0000256" key="1">
    <source>
        <dbReference type="ARBA" id="ARBA00001947"/>
    </source>
</evidence>
<dbReference type="GO" id="GO:0008237">
    <property type="term" value="F:metallopeptidase activity"/>
    <property type="evidence" value="ECO:0007669"/>
    <property type="project" value="UniProtKB-KW"/>
</dbReference>
<dbReference type="Pfam" id="PF02163">
    <property type="entry name" value="Peptidase_M50"/>
    <property type="match status" value="1"/>
</dbReference>
<dbReference type="AlphaFoldDB" id="A0A8A0RQ68"/>
<gene>
    <name evidence="15" type="ORF">H0A61_02486</name>
</gene>
<evidence type="ECO:0000256" key="11">
    <source>
        <dbReference type="ARBA" id="ARBA00023049"/>
    </source>
</evidence>
<evidence type="ECO:0000313" key="15">
    <source>
        <dbReference type="EMBL" id="QSQ10094.1"/>
    </source>
</evidence>
<keyword evidence="4" id="KW-1003">Cell membrane</keyword>
<evidence type="ECO:0000313" key="16">
    <source>
        <dbReference type="Proteomes" id="UP000662904"/>
    </source>
</evidence>
<dbReference type="CDD" id="cd06158">
    <property type="entry name" value="S2P-M50_like_1"/>
    <property type="match status" value="1"/>
</dbReference>
<evidence type="ECO:0000256" key="10">
    <source>
        <dbReference type="ARBA" id="ARBA00022989"/>
    </source>
</evidence>
<dbReference type="GO" id="GO:0006508">
    <property type="term" value="P:proteolysis"/>
    <property type="evidence" value="ECO:0007669"/>
    <property type="project" value="UniProtKB-KW"/>
</dbReference>
<evidence type="ECO:0000256" key="6">
    <source>
        <dbReference type="ARBA" id="ARBA00022692"/>
    </source>
</evidence>
<accession>A0A8A0RQ68</accession>
<feature type="transmembrane region" description="Helical" evidence="13">
    <location>
        <begin position="85"/>
        <end position="108"/>
    </location>
</feature>
<dbReference type="PANTHER" id="PTHR35864:SF1">
    <property type="entry name" value="ZINC METALLOPROTEASE YWHC-RELATED"/>
    <property type="match status" value="1"/>
</dbReference>
<reference evidence="15" key="1">
    <citation type="submission" date="2020-07" db="EMBL/GenBank/DDBJ databases">
        <title>Koleobacter methoxysyntrophicus gen. nov., sp. nov., a novel anaerobic bacterium isolated from deep subsurface oil field and proposal of Koleobacterales ord. nov. in the phylum Firmicutes.</title>
        <authorList>
            <person name="Sakamoto S."/>
            <person name="Tamaki H."/>
        </authorList>
    </citation>
    <scope>NUCLEOTIDE SEQUENCE</scope>
    <source>
        <strain evidence="15">NRmbB1</strain>
    </source>
</reference>
<sequence length="208" mass="23589">MFNFLSSDMIYRIPALLIAITIHEYSHARVADSLGDPTPRWNGRLTLNPIAHLDPIGLLMLWLVKFGWARPVPVNPRYFKDPKKGMVLVSLAGPLSNAFVAFITMLVIKLRLITFGSLLYQILILLLSYNVVLAVFNLIPIPPLDGSKILSGFLPNKYSYEFSKLEIYGPILLILLIYTGIHRYILWPLVDLLYLTLNVITDIILNII</sequence>
<dbReference type="KEGG" id="kme:H0A61_02486"/>
<dbReference type="Proteomes" id="UP000662904">
    <property type="component" value="Chromosome"/>
</dbReference>
<feature type="domain" description="Peptidase M50" evidence="14">
    <location>
        <begin position="120"/>
        <end position="165"/>
    </location>
</feature>
<keyword evidence="7" id="KW-0479">Metal-binding</keyword>
<evidence type="ECO:0000256" key="5">
    <source>
        <dbReference type="ARBA" id="ARBA00022670"/>
    </source>
</evidence>
<feature type="transmembrane region" description="Helical" evidence="13">
    <location>
        <begin position="162"/>
        <end position="179"/>
    </location>
</feature>